<feature type="compositionally biased region" description="Polar residues" evidence="1">
    <location>
        <begin position="27"/>
        <end position="48"/>
    </location>
</feature>
<accession>A0A858RMU1</accession>
<protein>
    <recommendedName>
        <fullName evidence="5">HEAT repeat domain-containing protein</fullName>
    </recommendedName>
</protein>
<evidence type="ECO:0000256" key="1">
    <source>
        <dbReference type="SAM" id="MobiDB-lite"/>
    </source>
</evidence>
<proteinExistence type="predicted"/>
<dbReference type="EMBL" id="CP051774">
    <property type="protein sequence ID" value="QJE98716.1"/>
    <property type="molecule type" value="Genomic_DNA"/>
</dbReference>
<dbReference type="RefSeq" id="WP_169457203.1">
    <property type="nucleotide sequence ID" value="NZ_CP051774.1"/>
</dbReference>
<sequence length="292" mass="31874">MPGKPLLAILLCASGFAAWRWHDSASMRQPASSSGSKTHHQNQATDLTKASHRPPPTAASLEKLQADALAALQSSDNGERRLALETLLPDLIARDLPGTAELVKGLEPWAASEEATALLLDRWTESAPAAAADWCAQLDPAQRTRWLTRVSDQLSPRDPSAAMALLDEHQLASDPIASGTVLYHWARRDIDAACTWASHQADETFRNASWSRIAMSLAETHPARAATLAAEKITDPIQQEEAVISVLHQWILRDRPAAAAWVALFPEDSLRQRAEAEFSHPHETSHPPLTVD</sequence>
<dbReference type="KEGG" id="luo:HHL09_24015"/>
<evidence type="ECO:0000313" key="3">
    <source>
        <dbReference type="EMBL" id="QJE98716.1"/>
    </source>
</evidence>
<evidence type="ECO:0000256" key="2">
    <source>
        <dbReference type="SAM" id="SignalP"/>
    </source>
</evidence>
<evidence type="ECO:0000313" key="4">
    <source>
        <dbReference type="Proteomes" id="UP000501812"/>
    </source>
</evidence>
<dbReference type="Proteomes" id="UP000501812">
    <property type="component" value="Chromosome"/>
</dbReference>
<reference evidence="3 4" key="1">
    <citation type="submission" date="2020-04" db="EMBL/GenBank/DDBJ databases">
        <title>Luteolibacter sp. G-1-1-1 isolated from soil.</title>
        <authorList>
            <person name="Dahal R.H."/>
        </authorList>
    </citation>
    <scope>NUCLEOTIDE SEQUENCE [LARGE SCALE GENOMIC DNA]</scope>
    <source>
        <strain evidence="3 4">G-1-1-1</strain>
    </source>
</reference>
<feature type="signal peptide" evidence="2">
    <location>
        <begin position="1"/>
        <end position="17"/>
    </location>
</feature>
<feature type="chain" id="PRO_5033038823" description="HEAT repeat domain-containing protein" evidence="2">
    <location>
        <begin position="18"/>
        <end position="292"/>
    </location>
</feature>
<gene>
    <name evidence="3" type="ORF">HHL09_24015</name>
</gene>
<feature type="region of interest" description="Disordered" evidence="1">
    <location>
        <begin position="27"/>
        <end position="58"/>
    </location>
</feature>
<dbReference type="AlphaFoldDB" id="A0A858RMU1"/>
<organism evidence="3 4">
    <name type="scientific">Luteolibacter luteus</name>
    <dbReference type="NCBI Taxonomy" id="2728835"/>
    <lineage>
        <taxon>Bacteria</taxon>
        <taxon>Pseudomonadati</taxon>
        <taxon>Verrucomicrobiota</taxon>
        <taxon>Verrucomicrobiia</taxon>
        <taxon>Verrucomicrobiales</taxon>
        <taxon>Verrucomicrobiaceae</taxon>
        <taxon>Luteolibacter</taxon>
    </lineage>
</organism>
<keyword evidence="2" id="KW-0732">Signal</keyword>
<keyword evidence="4" id="KW-1185">Reference proteome</keyword>
<name>A0A858RMU1_9BACT</name>
<evidence type="ECO:0008006" key="5">
    <source>
        <dbReference type="Google" id="ProtNLM"/>
    </source>
</evidence>